<comment type="caution">
    <text evidence="1">The sequence shown here is derived from an EMBL/GenBank/DDBJ whole genome shotgun (WGS) entry which is preliminary data.</text>
</comment>
<proteinExistence type="predicted"/>
<dbReference type="EMBL" id="JACXSI010000006">
    <property type="protein sequence ID" value="MBD3107442.1"/>
    <property type="molecule type" value="Genomic_DNA"/>
</dbReference>
<dbReference type="Proteomes" id="UP000602076">
    <property type="component" value="Unassembled WGS sequence"/>
</dbReference>
<gene>
    <name evidence="1" type="ORF">IEO70_03610</name>
</gene>
<sequence length="48" mass="5475">MRVTATLLQDVALLVAVPYLRAAFAFRFPHVSFFIEAKSSSIFDEKDR</sequence>
<dbReference type="RefSeq" id="WP_190996986.1">
    <property type="nucleotide sequence ID" value="NZ_JACXSI010000006.1"/>
</dbReference>
<organism evidence="1 2">
    <name type="scientific">Peribacillus faecalis</name>
    <dbReference type="NCBI Taxonomy" id="2772559"/>
    <lineage>
        <taxon>Bacteria</taxon>
        <taxon>Bacillati</taxon>
        <taxon>Bacillota</taxon>
        <taxon>Bacilli</taxon>
        <taxon>Bacillales</taxon>
        <taxon>Bacillaceae</taxon>
        <taxon>Peribacillus</taxon>
    </lineage>
</organism>
<reference evidence="1" key="1">
    <citation type="submission" date="2020-09" db="EMBL/GenBank/DDBJ databases">
        <title>Bacillus faecalis sp. nov., a moderately halophilic bacterium isolated from cow faeces.</title>
        <authorList>
            <person name="Jiang L."/>
            <person name="Lee J."/>
        </authorList>
    </citation>
    <scope>NUCLEOTIDE SEQUENCE</scope>
    <source>
        <strain evidence="1">AGMB 02131</strain>
    </source>
</reference>
<name>A0A927CVC9_9BACI</name>
<evidence type="ECO:0000313" key="2">
    <source>
        <dbReference type="Proteomes" id="UP000602076"/>
    </source>
</evidence>
<dbReference type="AlphaFoldDB" id="A0A927CVC9"/>
<keyword evidence="2" id="KW-1185">Reference proteome</keyword>
<protein>
    <submittedName>
        <fullName evidence="1">Uncharacterized protein</fullName>
    </submittedName>
</protein>
<evidence type="ECO:0000313" key="1">
    <source>
        <dbReference type="EMBL" id="MBD3107442.1"/>
    </source>
</evidence>
<accession>A0A927CVC9</accession>